<protein>
    <submittedName>
        <fullName evidence="3">HEME_HALOPEROXIDASE domain-containing protein</fullName>
    </submittedName>
</protein>
<dbReference type="Proteomes" id="UP000036681">
    <property type="component" value="Unplaced"/>
</dbReference>
<reference evidence="3" key="1">
    <citation type="submission" date="2017-02" db="UniProtKB">
        <authorList>
            <consortium name="WormBaseParasite"/>
        </authorList>
    </citation>
    <scope>IDENTIFICATION</scope>
</reference>
<dbReference type="AlphaFoldDB" id="A0A0M3I2Z6"/>
<accession>A0A0M3I2Z6</accession>
<keyword evidence="2" id="KW-1185">Reference proteome</keyword>
<sequence>MARFLALMAICCLHAFDNRAACSDFNTRSTLASELLTDEKINVIDSHGTYEDPNSSGDNWVKDANKRKRYMSLYDVVAAESMLHSGEDSGLMRFNSMPYFMRNFGAPRSPNQITSAIERMLERYAKKSGRW</sequence>
<dbReference type="WBParaSite" id="ALUE_0001094501-mRNA-1">
    <property type="protein sequence ID" value="ALUE_0001094501-mRNA-1"/>
    <property type="gene ID" value="ALUE_0001094501"/>
</dbReference>
<keyword evidence="1" id="KW-0732">Signal</keyword>
<proteinExistence type="predicted"/>
<evidence type="ECO:0000313" key="3">
    <source>
        <dbReference type="WBParaSite" id="ALUE_0001094501-mRNA-1"/>
    </source>
</evidence>
<organism evidence="2 3">
    <name type="scientific">Ascaris lumbricoides</name>
    <name type="common">Giant roundworm</name>
    <dbReference type="NCBI Taxonomy" id="6252"/>
    <lineage>
        <taxon>Eukaryota</taxon>
        <taxon>Metazoa</taxon>
        <taxon>Ecdysozoa</taxon>
        <taxon>Nematoda</taxon>
        <taxon>Chromadorea</taxon>
        <taxon>Rhabditida</taxon>
        <taxon>Spirurina</taxon>
        <taxon>Ascaridomorpha</taxon>
        <taxon>Ascaridoidea</taxon>
        <taxon>Ascarididae</taxon>
        <taxon>Ascaris</taxon>
    </lineage>
</organism>
<name>A0A0M3I2Z6_ASCLU</name>
<evidence type="ECO:0000313" key="2">
    <source>
        <dbReference type="Proteomes" id="UP000036681"/>
    </source>
</evidence>
<evidence type="ECO:0000256" key="1">
    <source>
        <dbReference type="SAM" id="SignalP"/>
    </source>
</evidence>
<feature type="signal peptide" evidence="1">
    <location>
        <begin position="1"/>
        <end position="22"/>
    </location>
</feature>
<feature type="chain" id="PRO_5005656822" evidence="1">
    <location>
        <begin position="23"/>
        <end position="131"/>
    </location>
</feature>